<dbReference type="Proteomes" id="UP000291600">
    <property type="component" value="Unassembled WGS sequence"/>
</dbReference>
<dbReference type="EMBL" id="SITJ01000077">
    <property type="protein sequence ID" value="TBL65703.1"/>
    <property type="molecule type" value="Genomic_DNA"/>
</dbReference>
<name>A0ABD7PZA0_HAFAL</name>
<protein>
    <submittedName>
        <fullName evidence="2">GPO family capsid scaffolding protein</fullName>
    </submittedName>
</protein>
<sequence length="275" mass="30222">MATKSKRFRIGVEGATTDGRKIQREWLTQMAENYDPDVYGARVNVEHIKSYSPDGSFGRYGDVTGLFAEEIEDGALAGRMALYAEIEPTPELVALNKKSQKVYTSMEVDPEFSDLGFAYLVGLAVTDDPASLGTQRLSFSASGESTLAQRKANPHNLFTVAEETVIEFEEVGESKPNIFNRVMDIFSKKQVSDEARFNNVHKAVELCAKETQGTAEQVATLSAEVAKVGELEERLAEYGQKLDDLTTRLSTEDGNQNRRPFSAGGSHSASEQTNC</sequence>
<feature type="compositionally biased region" description="Polar residues" evidence="1">
    <location>
        <begin position="247"/>
        <end position="275"/>
    </location>
</feature>
<evidence type="ECO:0000313" key="2">
    <source>
        <dbReference type="EMBL" id="TBL65703.1"/>
    </source>
</evidence>
<proteinExistence type="predicted"/>
<evidence type="ECO:0000313" key="3">
    <source>
        <dbReference type="Proteomes" id="UP000291600"/>
    </source>
</evidence>
<gene>
    <name evidence="2" type="ORF">EYY96_19215</name>
</gene>
<dbReference type="Pfam" id="PF05929">
    <property type="entry name" value="Phage_GPO"/>
    <property type="match status" value="1"/>
</dbReference>
<evidence type="ECO:0000256" key="1">
    <source>
        <dbReference type="SAM" id="MobiDB-lite"/>
    </source>
</evidence>
<accession>A0ABD7PZA0</accession>
<comment type="caution">
    <text evidence="2">The sequence shown here is derived from an EMBL/GenBank/DDBJ whole genome shotgun (WGS) entry which is preliminary data.</text>
</comment>
<organism evidence="2 3">
    <name type="scientific">Hafnia alvei</name>
    <dbReference type="NCBI Taxonomy" id="569"/>
    <lineage>
        <taxon>Bacteria</taxon>
        <taxon>Pseudomonadati</taxon>
        <taxon>Pseudomonadota</taxon>
        <taxon>Gammaproteobacteria</taxon>
        <taxon>Enterobacterales</taxon>
        <taxon>Hafniaceae</taxon>
        <taxon>Hafnia</taxon>
    </lineage>
</organism>
<dbReference type="InterPro" id="IPR009228">
    <property type="entry name" value="Capsid_scaffold_GpO"/>
</dbReference>
<feature type="region of interest" description="Disordered" evidence="1">
    <location>
        <begin position="242"/>
        <end position="275"/>
    </location>
</feature>
<dbReference type="RefSeq" id="WP_130971537.1">
    <property type="nucleotide sequence ID" value="NZ_SITJ01000077.1"/>
</dbReference>
<dbReference type="AlphaFoldDB" id="A0ABD7PZA0"/>
<reference evidence="2 3" key="1">
    <citation type="submission" date="2019-02" db="EMBL/GenBank/DDBJ databases">
        <title>Comparative genomic analysis of the Hafnia genus genomes.</title>
        <authorList>
            <person name="Zhiqiu Y."/>
            <person name="Chao Y."/>
            <person name="Yuhui D."/>
            <person name="Di H."/>
            <person name="Bin L."/>
        </authorList>
    </citation>
    <scope>NUCLEOTIDE SEQUENCE [LARGE SCALE GENOMIC DNA]</scope>
    <source>
        <strain evidence="2 3">PCM_1210</strain>
    </source>
</reference>